<dbReference type="EMBL" id="JACEIK010000637">
    <property type="protein sequence ID" value="MCD7460121.1"/>
    <property type="molecule type" value="Genomic_DNA"/>
</dbReference>
<keyword evidence="2" id="KW-1185">Reference proteome</keyword>
<protein>
    <submittedName>
        <fullName evidence="1">Uncharacterized protein</fullName>
    </submittedName>
</protein>
<gene>
    <name evidence="1" type="ORF">HAX54_042923</name>
</gene>
<evidence type="ECO:0000313" key="1">
    <source>
        <dbReference type="EMBL" id="MCD7460121.1"/>
    </source>
</evidence>
<feature type="non-terminal residue" evidence="1">
    <location>
        <position position="1"/>
    </location>
</feature>
<reference evidence="1 2" key="1">
    <citation type="journal article" date="2021" name="BMC Genomics">
        <title>Datura genome reveals duplications of psychoactive alkaloid biosynthetic genes and high mutation rate following tissue culture.</title>
        <authorList>
            <person name="Rajewski A."/>
            <person name="Carter-House D."/>
            <person name="Stajich J."/>
            <person name="Litt A."/>
        </authorList>
    </citation>
    <scope>NUCLEOTIDE SEQUENCE [LARGE SCALE GENOMIC DNA]</scope>
    <source>
        <strain evidence="1">AR-01</strain>
    </source>
</reference>
<comment type="caution">
    <text evidence="1">The sequence shown here is derived from an EMBL/GenBank/DDBJ whole genome shotgun (WGS) entry which is preliminary data.</text>
</comment>
<name>A0ABS8SME4_DATST</name>
<proteinExistence type="predicted"/>
<evidence type="ECO:0000313" key="2">
    <source>
        <dbReference type="Proteomes" id="UP000823775"/>
    </source>
</evidence>
<organism evidence="1 2">
    <name type="scientific">Datura stramonium</name>
    <name type="common">Jimsonweed</name>
    <name type="synonym">Common thornapple</name>
    <dbReference type="NCBI Taxonomy" id="4076"/>
    <lineage>
        <taxon>Eukaryota</taxon>
        <taxon>Viridiplantae</taxon>
        <taxon>Streptophyta</taxon>
        <taxon>Embryophyta</taxon>
        <taxon>Tracheophyta</taxon>
        <taxon>Spermatophyta</taxon>
        <taxon>Magnoliopsida</taxon>
        <taxon>eudicotyledons</taxon>
        <taxon>Gunneridae</taxon>
        <taxon>Pentapetalae</taxon>
        <taxon>asterids</taxon>
        <taxon>lamiids</taxon>
        <taxon>Solanales</taxon>
        <taxon>Solanaceae</taxon>
        <taxon>Solanoideae</taxon>
        <taxon>Datureae</taxon>
        <taxon>Datura</taxon>
    </lineage>
</organism>
<sequence length="119" mass="13528">NQLSLAKKIDKRNHKSFNQLFVIPTYITTKRTLEIHVLYECGTRSHSSVRLDAQSDTSHAFHKCSPRCSPRAGATHITIAFSDAHFGKKPLVFNYLYTYSLALIHLSERSPQTRASQPK</sequence>
<accession>A0ABS8SME4</accession>
<dbReference type="Proteomes" id="UP000823775">
    <property type="component" value="Unassembled WGS sequence"/>
</dbReference>